<gene>
    <name evidence="3" type="ORF">SAMN04488135_102203</name>
</gene>
<dbReference type="Proteomes" id="UP000184226">
    <property type="component" value="Unassembled WGS sequence"/>
</dbReference>
<dbReference type="Pfam" id="PF02604">
    <property type="entry name" value="PhdYeFM_antitox"/>
    <property type="match status" value="1"/>
</dbReference>
<dbReference type="AlphaFoldDB" id="A0A1M5Q9P0"/>
<evidence type="ECO:0000313" key="4">
    <source>
        <dbReference type="Proteomes" id="UP000184226"/>
    </source>
</evidence>
<dbReference type="OrthoDB" id="5297687at2"/>
<comment type="function">
    <text evidence="2">Antitoxin component of a type II toxin-antitoxin (TA) system.</text>
</comment>
<dbReference type="PANTHER" id="PTHR33713:SF10">
    <property type="entry name" value="ANTITOXIN YAFN"/>
    <property type="match status" value="1"/>
</dbReference>
<sequence>MDAIYADFSISMSEFKKNPAQVLRTAGEKPVAVLNHNRPAFYMVTPKLFEALVEELADRDLIDIARQRLALKDTAVEVDLEQI</sequence>
<reference evidence="3 4" key="1">
    <citation type="submission" date="2016-11" db="EMBL/GenBank/DDBJ databases">
        <authorList>
            <person name="Jaros S."/>
            <person name="Januszkiewicz K."/>
            <person name="Wedrychowicz H."/>
        </authorList>
    </citation>
    <scope>NUCLEOTIDE SEQUENCE [LARGE SCALE GENOMIC DNA]</scope>
    <source>
        <strain evidence="3 4">CGMCC 1.10190</strain>
    </source>
</reference>
<name>A0A1M5Q9P0_9BURK</name>
<dbReference type="InterPro" id="IPR051405">
    <property type="entry name" value="phD/YefM_antitoxin"/>
</dbReference>
<dbReference type="STRING" id="658167.SAMN04488135_102203"/>
<comment type="similarity">
    <text evidence="1 2">Belongs to the phD/YefM antitoxin family.</text>
</comment>
<evidence type="ECO:0000256" key="1">
    <source>
        <dbReference type="ARBA" id="ARBA00009981"/>
    </source>
</evidence>
<evidence type="ECO:0000256" key="2">
    <source>
        <dbReference type="RuleBase" id="RU362080"/>
    </source>
</evidence>
<accession>A0A1M5Q9P0</accession>
<dbReference type="InterPro" id="IPR006442">
    <property type="entry name" value="Antitoxin_Phd/YefM"/>
</dbReference>
<keyword evidence="4" id="KW-1185">Reference proteome</keyword>
<dbReference type="InterPro" id="IPR036165">
    <property type="entry name" value="YefM-like_sf"/>
</dbReference>
<dbReference type="SUPFAM" id="SSF143120">
    <property type="entry name" value="YefM-like"/>
    <property type="match status" value="1"/>
</dbReference>
<proteinExistence type="inferred from homology"/>
<dbReference type="PANTHER" id="PTHR33713">
    <property type="entry name" value="ANTITOXIN YAFN-RELATED"/>
    <property type="match status" value="1"/>
</dbReference>
<dbReference type="EMBL" id="FQXE01000002">
    <property type="protein sequence ID" value="SHH10815.1"/>
    <property type="molecule type" value="Genomic_DNA"/>
</dbReference>
<protein>
    <recommendedName>
        <fullName evidence="2">Antitoxin</fullName>
    </recommendedName>
</protein>
<evidence type="ECO:0000313" key="3">
    <source>
        <dbReference type="EMBL" id="SHH10815.1"/>
    </source>
</evidence>
<organism evidence="3 4">
    <name type="scientific">Pollutimonas bauzanensis</name>
    <dbReference type="NCBI Taxonomy" id="658167"/>
    <lineage>
        <taxon>Bacteria</taxon>
        <taxon>Pseudomonadati</taxon>
        <taxon>Pseudomonadota</taxon>
        <taxon>Betaproteobacteria</taxon>
        <taxon>Burkholderiales</taxon>
        <taxon>Alcaligenaceae</taxon>
        <taxon>Pollutimonas</taxon>
    </lineage>
</organism>
<dbReference type="RefSeq" id="WP_073101851.1">
    <property type="nucleotide sequence ID" value="NZ_FQXE01000002.1"/>
</dbReference>
<dbReference type="NCBIfam" id="TIGR01552">
    <property type="entry name" value="phd_fam"/>
    <property type="match status" value="1"/>
</dbReference>